<gene>
    <name evidence="1" type="ORF">EAI_01346</name>
</gene>
<keyword evidence="2" id="KW-1185">Reference proteome</keyword>
<protein>
    <submittedName>
        <fullName evidence="1">Uncharacterized protein</fullName>
    </submittedName>
</protein>
<name>E2B3N1_HARSA</name>
<dbReference type="InParanoid" id="E2B3N1"/>
<dbReference type="Proteomes" id="UP000008237">
    <property type="component" value="Unassembled WGS sequence"/>
</dbReference>
<reference evidence="1 2" key="1">
    <citation type="journal article" date="2010" name="Science">
        <title>Genomic comparison of the ants Camponotus floridanus and Harpegnathos saltator.</title>
        <authorList>
            <person name="Bonasio R."/>
            <person name="Zhang G."/>
            <person name="Ye C."/>
            <person name="Mutti N.S."/>
            <person name="Fang X."/>
            <person name="Qin N."/>
            <person name="Donahue G."/>
            <person name="Yang P."/>
            <person name="Li Q."/>
            <person name="Li C."/>
            <person name="Zhang P."/>
            <person name="Huang Z."/>
            <person name="Berger S.L."/>
            <person name="Reinberg D."/>
            <person name="Wang J."/>
            <person name="Liebig J."/>
        </authorList>
    </citation>
    <scope>NUCLEOTIDE SEQUENCE [LARGE SCALE GENOMIC DNA]</scope>
    <source>
        <strain evidence="1 2">R22 G/1</strain>
    </source>
</reference>
<proteinExistence type="predicted"/>
<evidence type="ECO:0000313" key="1">
    <source>
        <dbReference type="EMBL" id="EFN89700.1"/>
    </source>
</evidence>
<sequence length="221" mass="24955">MVVPTFVDLQGFKFGKRFIVKEPAILKNGTILSHYVFTSPMLWHLLTRSDKSRAYWLTANHHGLRWEDGTVKYCRAQHLVTAAVASDIYGELEDDASQFVYVKGHEKREWLLHFLDDNVRSNVIIKTIDTDYDDMPSLQKLTIGDGGLGHVRDVMAAILLVNVTSTSNRQQWSRRFECLIATAGPTFESSNTRHIFSGHMRDVTAAILPIESKNSGVGGYQ</sequence>
<accession>E2B3N1</accession>
<organism evidence="2">
    <name type="scientific">Harpegnathos saltator</name>
    <name type="common">Jerdon's jumping ant</name>
    <dbReference type="NCBI Taxonomy" id="610380"/>
    <lineage>
        <taxon>Eukaryota</taxon>
        <taxon>Metazoa</taxon>
        <taxon>Ecdysozoa</taxon>
        <taxon>Arthropoda</taxon>
        <taxon>Hexapoda</taxon>
        <taxon>Insecta</taxon>
        <taxon>Pterygota</taxon>
        <taxon>Neoptera</taxon>
        <taxon>Endopterygota</taxon>
        <taxon>Hymenoptera</taxon>
        <taxon>Apocrita</taxon>
        <taxon>Aculeata</taxon>
        <taxon>Formicoidea</taxon>
        <taxon>Formicidae</taxon>
        <taxon>Ponerinae</taxon>
        <taxon>Ponerini</taxon>
        <taxon>Harpegnathos</taxon>
    </lineage>
</organism>
<evidence type="ECO:0000313" key="2">
    <source>
        <dbReference type="Proteomes" id="UP000008237"/>
    </source>
</evidence>
<dbReference type="OMA" id="RREYACI"/>
<dbReference type="AlphaFoldDB" id="E2B3N1"/>
<dbReference type="EMBL" id="GL445359">
    <property type="protein sequence ID" value="EFN89700.1"/>
    <property type="molecule type" value="Genomic_DNA"/>
</dbReference>